<dbReference type="Proteomes" id="UP001499852">
    <property type="component" value="Unassembled WGS sequence"/>
</dbReference>
<evidence type="ECO:0000313" key="2">
    <source>
        <dbReference type="Proteomes" id="UP001499852"/>
    </source>
</evidence>
<sequence>MALVTGISRLSVTNPTNLKTIVKSYLLTTLAVTALSMLSGTALAGESRPVAVKSPPPAPAPTRVNMGQAHNPNQTTILLDHLGQVIAVLPATSR</sequence>
<protein>
    <submittedName>
        <fullName evidence="1">Uncharacterized protein</fullName>
    </submittedName>
</protein>
<keyword evidence="2" id="KW-1185">Reference proteome</keyword>
<name>A0ABP9P3B9_9BACT</name>
<comment type="caution">
    <text evidence="1">The sequence shown here is derived from an EMBL/GenBank/DDBJ whole genome shotgun (WGS) entry which is preliminary data.</text>
</comment>
<organism evidence="1 2">
    <name type="scientific">Prosthecobacter algae</name>
    <dbReference type="NCBI Taxonomy" id="1144682"/>
    <lineage>
        <taxon>Bacteria</taxon>
        <taxon>Pseudomonadati</taxon>
        <taxon>Verrucomicrobiota</taxon>
        <taxon>Verrucomicrobiia</taxon>
        <taxon>Verrucomicrobiales</taxon>
        <taxon>Verrucomicrobiaceae</taxon>
        <taxon>Prosthecobacter</taxon>
    </lineage>
</organism>
<reference evidence="2" key="1">
    <citation type="journal article" date="2019" name="Int. J. Syst. Evol. Microbiol.">
        <title>The Global Catalogue of Microorganisms (GCM) 10K type strain sequencing project: providing services to taxonomists for standard genome sequencing and annotation.</title>
        <authorList>
            <consortium name="The Broad Institute Genomics Platform"/>
            <consortium name="The Broad Institute Genome Sequencing Center for Infectious Disease"/>
            <person name="Wu L."/>
            <person name="Ma J."/>
        </authorList>
    </citation>
    <scope>NUCLEOTIDE SEQUENCE [LARGE SCALE GENOMIC DNA]</scope>
    <source>
        <strain evidence="2">JCM 18053</strain>
    </source>
</reference>
<proteinExistence type="predicted"/>
<dbReference type="EMBL" id="BAABIA010000002">
    <property type="protein sequence ID" value="GAA5136994.1"/>
    <property type="molecule type" value="Genomic_DNA"/>
</dbReference>
<accession>A0ABP9P3B9</accession>
<gene>
    <name evidence="1" type="ORF">GCM10023213_12970</name>
</gene>
<evidence type="ECO:0000313" key="1">
    <source>
        <dbReference type="EMBL" id="GAA5136994.1"/>
    </source>
</evidence>